<dbReference type="AlphaFoldDB" id="A0A401T3I3"/>
<protein>
    <submittedName>
        <fullName evidence="2">Uncharacterized protein</fullName>
    </submittedName>
</protein>
<gene>
    <name evidence="2" type="ORF">chiPu_0015728</name>
</gene>
<organism evidence="2 3">
    <name type="scientific">Chiloscyllium punctatum</name>
    <name type="common">Brownbanded bambooshark</name>
    <name type="synonym">Hemiscyllium punctatum</name>
    <dbReference type="NCBI Taxonomy" id="137246"/>
    <lineage>
        <taxon>Eukaryota</taxon>
        <taxon>Metazoa</taxon>
        <taxon>Chordata</taxon>
        <taxon>Craniata</taxon>
        <taxon>Vertebrata</taxon>
        <taxon>Chondrichthyes</taxon>
        <taxon>Elasmobranchii</taxon>
        <taxon>Galeomorphii</taxon>
        <taxon>Galeoidea</taxon>
        <taxon>Orectolobiformes</taxon>
        <taxon>Hemiscylliidae</taxon>
        <taxon>Chiloscyllium</taxon>
    </lineage>
</organism>
<accession>A0A401T3I3</accession>
<evidence type="ECO:0000313" key="3">
    <source>
        <dbReference type="Proteomes" id="UP000287033"/>
    </source>
</evidence>
<evidence type="ECO:0000313" key="2">
    <source>
        <dbReference type="EMBL" id="GCC37226.1"/>
    </source>
</evidence>
<sequence length="125" mass="12770">MPVVVPSPLQERGGKVSSGESSCRAAGRRVQPEPLTAGGASALPRAVPFGRGVRAEPLIGRGGGNCQGFKRVGWCLAARAQPGGRLRASFNGGGQGEEPALAAHVSVPMVGYFSVGNARFEITSL</sequence>
<dbReference type="EMBL" id="BEZZ01000964">
    <property type="protein sequence ID" value="GCC37226.1"/>
    <property type="molecule type" value="Genomic_DNA"/>
</dbReference>
<evidence type="ECO:0000256" key="1">
    <source>
        <dbReference type="SAM" id="MobiDB-lite"/>
    </source>
</evidence>
<reference evidence="2 3" key="1">
    <citation type="journal article" date="2018" name="Nat. Ecol. Evol.">
        <title>Shark genomes provide insights into elasmobranch evolution and the origin of vertebrates.</title>
        <authorList>
            <person name="Hara Y"/>
            <person name="Yamaguchi K"/>
            <person name="Onimaru K"/>
            <person name="Kadota M"/>
            <person name="Koyanagi M"/>
            <person name="Keeley SD"/>
            <person name="Tatsumi K"/>
            <person name="Tanaka K"/>
            <person name="Motone F"/>
            <person name="Kageyama Y"/>
            <person name="Nozu R"/>
            <person name="Adachi N"/>
            <person name="Nishimura O"/>
            <person name="Nakagawa R"/>
            <person name="Tanegashima C"/>
            <person name="Kiyatake I"/>
            <person name="Matsumoto R"/>
            <person name="Murakumo K"/>
            <person name="Nishida K"/>
            <person name="Terakita A"/>
            <person name="Kuratani S"/>
            <person name="Sato K"/>
            <person name="Hyodo S Kuraku.S."/>
        </authorList>
    </citation>
    <scope>NUCLEOTIDE SEQUENCE [LARGE SCALE GENOMIC DNA]</scope>
</reference>
<comment type="caution">
    <text evidence="2">The sequence shown here is derived from an EMBL/GenBank/DDBJ whole genome shotgun (WGS) entry which is preliminary data.</text>
</comment>
<proteinExistence type="predicted"/>
<dbReference type="Proteomes" id="UP000287033">
    <property type="component" value="Unassembled WGS sequence"/>
</dbReference>
<keyword evidence="3" id="KW-1185">Reference proteome</keyword>
<name>A0A401T3I3_CHIPU</name>
<feature type="region of interest" description="Disordered" evidence="1">
    <location>
        <begin position="1"/>
        <end position="41"/>
    </location>
</feature>